<comment type="caution">
    <text evidence="1">The sequence shown here is derived from an EMBL/GenBank/DDBJ whole genome shotgun (WGS) entry which is preliminary data.</text>
</comment>
<name>A0AAV6S1F5_SOLSE</name>
<dbReference type="AlphaFoldDB" id="A0AAV6S1F5"/>
<proteinExistence type="predicted"/>
<dbReference type="EMBL" id="JAGKHQ010000008">
    <property type="protein sequence ID" value="KAG7510889.1"/>
    <property type="molecule type" value="Genomic_DNA"/>
</dbReference>
<accession>A0AAV6S1F5</accession>
<evidence type="ECO:0000313" key="2">
    <source>
        <dbReference type="Proteomes" id="UP000693946"/>
    </source>
</evidence>
<sequence>MDSPPQIREALLPIVIKHFEGFSTSQWCLLAAGTCDSTIRASLADLITDIVQKLVTDFVRMTLPEFEVAFITRTPSQTHWATALKELDMFRGDSLSGIFADALHVPEFKCKRAEELTARVEWEVSQKLQCIEAMVTSSPARPRQPAVYVKGSMSSTKSLQQMVCCAALCLGNLIDQRLCYWLKQRSFSCETEHRNTFKISFLSAVEKVTEILMKWSGTRTASEESDGARTERLEAQRAAFDIVMHIWNDLRSESRLLKPCFNMALTFDRVIEFFASQAEKGFFTITYPLFSAVVKKEFEKMMANLKSALIRKDKQFLLSLAPGPQASQLTLVESCDSHRGDDTLLECDLFSATHTPANISPTSRGTLINGSKRQRQETFKAAFLLNVQNQQEKLASEKLGNMKSSGKIMTFSWELVDKIYDFLMPDRTYPKPQVPSGTCLSDSVLSESTVRVDNSYFSPEVLYALIEDAVEKFLQQVLLWMYNESAETTCCEVVAGAIADIEDLIAMATTSELTSHVHQQPDFPARKYKIYKSRFCAVLPLDEDEKEEVARHLITSFSQSLITELLRHDLGPPRMKDVDTIIVRLSQMLKVAIEDIHLNTQIFEKEFKKVTKNMITLLHMKFGPPDKLQQTLLSNDTSFYYAVIKYLQIHLNYLRNQQPTKSAVARFFSALGRKIDHVLEVFIFGSPVHSS</sequence>
<organism evidence="1 2">
    <name type="scientific">Solea senegalensis</name>
    <name type="common">Senegalese sole</name>
    <dbReference type="NCBI Taxonomy" id="28829"/>
    <lineage>
        <taxon>Eukaryota</taxon>
        <taxon>Metazoa</taxon>
        <taxon>Chordata</taxon>
        <taxon>Craniata</taxon>
        <taxon>Vertebrata</taxon>
        <taxon>Euteleostomi</taxon>
        <taxon>Actinopterygii</taxon>
        <taxon>Neopterygii</taxon>
        <taxon>Teleostei</taxon>
        <taxon>Neoteleostei</taxon>
        <taxon>Acanthomorphata</taxon>
        <taxon>Carangaria</taxon>
        <taxon>Pleuronectiformes</taxon>
        <taxon>Pleuronectoidei</taxon>
        <taxon>Soleidae</taxon>
        <taxon>Solea</taxon>
    </lineage>
</organism>
<reference evidence="1 2" key="1">
    <citation type="journal article" date="2021" name="Sci. Rep.">
        <title>Chromosome anchoring in Senegalese sole (Solea senegalensis) reveals sex-associated markers and genome rearrangements in flatfish.</title>
        <authorList>
            <person name="Guerrero-Cozar I."/>
            <person name="Gomez-Garrido J."/>
            <person name="Berbel C."/>
            <person name="Martinez-Blanch J.F."/>
            <person name="Alioto T."/>
            <person name="Claros M.G."/>
            <person name="Gagnaire P.A."/>
            <person name="Manchado M."/>
        </authorList>
    </citation>
    <scope>NUCLEOTIDE SEQUENCE [LARGE SCALE GENOMIC DNA]</scope>
    <source>
        <strain evidence="1">Sse05_10M</strain>
    </source>
</reference>
<dbReference type="Proteomes" id="UP000693946">
    <property type="component" value="Linkage Group LG16"/>
</dbReference>
<protein>
    <submittedName>
        <fullName evidence="1">Uncharacterized protein</fullName>
    </submittedName>
</protein>
<keyword evidence="2" id="KW-1185">Reference proteome</keyword>
<gene>
    <name evidence="1" type="ORF">JOB18_034741</name>
</gene>
<evidence type="ECO:0000313" key="1">
    <source>
        <dbReference type="EMBL" id="KAG7510889.1"/>
    </source>
</evidence>